<accession>A0A9D1SPR1</accession>
<keyword evidence="1" id="KW-0812">Transmembrane</keyword>
<feature type="transmembrane region" description="Helical" evidence="1">
    <location>
        <begin position="96"/>
        <end position="118"/>
    </location>
</feature>
<feature type="transmembrane region" description="Helical" evidence="1">
    <location>
        <begin position="64"/>
        <end position="84"/>
    </location>
</feature>
<reference evidence="2" key="2">
    <citation type="journal article" date="2021" name="PeerJ">
        <title>Extensive microbial diversity within the chicken gut microbiome revealed by metagenomics and culture.</title>
        <authorList>
            <person name="Gilroy R."/>
            <person name="Ravi A."/>
            <person name="Getino M."/>
            <person name="Pursley I."/>
            <person name="Horton D.L."/>
            <person name="Alikhan N.F."/>
            <person name="Baker D."/>
            <person name="Gharbi K."/>
            <person name="Hall N."/>
            <person name="Watson M."/>
            <person name="Adriaenssens E.M."/>
            <person name="Foster-Nyarko E."/>
            <person name="Jarju S."/>
            <person name="Secka A."/>
            <person name="Antonio M."/>
            <person name="Oren A."/>
            <person name="Chaudhuri R.R."/>
            <person name="La Ragione R."/>
            <person name="Hildebrand F."/>
            <person name="Pallen M.J."/>
        </authorList>
    </citation>
    <scope>NUCLEOTIDE SEQUENCE</scope>
    <source>
        <strain evidence="2">CHK176-6737</strain>
    </source>
</reference>
<dbReference type="Pfam" id="PF19700">
    <property type="entry name" value="DUF6198"/>
    <property type="match status" value="1"/>
</dbReference>
<organism evidence="2 3">
    <name type="scientific">Candidatus Scybalenecus merdavium</name>
    <dbReference type="NCBI Taxonomy" id="2840939"/>
    <lineage>
        <taxon>Bacteria</taxon>
        <taxon>Bacillati</taxon>
        <taxon>Bacillota</taxon>
        <taxon>Clostridia</taxon>
        <taxon>Eubacteriales</taxon>
        <taxon>Oscillospiraceae</taxon>
        <taxon>Oscillospiraceae incertae sedis</taxon>
        <taxon>Candidatus Scybalenecus</taxon>
    </lineage>
</organism>
<proteinExistence type="predicted"/>
<protein>
    <recommendedName>
        <fullName evidence="4">Membrane protein YczE</fullName>
    </recommendedName>
</protein>
<dbReference type="InterPro" id="IPR038750">
    <property type="entry name" value="YczE/YyaS-like"/>
</dbReference>
<feature type="transmembrane region" description="Helical" evidence="1">
    <location>
        <begin position="124"/>
        <end position="152"/>
    </location>
</feature>
<gene>
    <name evidence="2" type="ORF">IAD23_07890</name>
</gene>
<evidence type="ECO:0000256" key="1">
    <source>
        <dbReference type="SAM" id="Phobius"/>
    </source>
</evidence>
<keyword evidence="1" id="KW-0472">Membrane</keyword>
<evidence type="ECO:0000313" key="3">
    <source>
        <dbReference type="Proteomes" id="UP000824125"/>
    </source>
</evidence>
<feature type="transmembrane region" description="Helical" evidence="1">
    <location>
        <begin position="172"/>
        <end position="196"/>
    </location>
</feature>
<keyword evidence="1" id="KW-1133">Transmembrane helix</keyword>
<dbReference type="PANTHER" id="PTHR40078">
    <property type="entry name" value="INTEGRAL MEMBRANE PROTEIN-RELATED"/>
    <property type="match status" value="1"/>
</dbReference>
<dbReference type="Proteomes" id="UP000824125">
    <property type="component" value="Unassembled WGS sequence"/>
</dbReference>
<dbReference type="AlphaFoldDB" id="A0A9D1SPR1"/>
<sequence>MKRFRGEAIGYIKDMFVQHNMVKRSVISALSILIMGFGISLFSVSGFGVDPYTSMNMNIAYATGIRFGTVQLIMNICVLLFVVIVAHRGLVGVGTVFNMVGCGYVCEFFEGVFTPILAPYYDLLAVRIVVLCCGIVVLCFACSLFFVANVGVGPYDALSFMLSGKSHMQHKWARVLTDITVVTIGLVVSGGLQAALHGNFSAVQNIGLGTIITAFCMGPLINFFSKHVSSKILDVDYEKLSKDVAFFMIRGAMLKNSAPAYVEHQREVLPENAAEKKF</sequence>
<comment type="caution">
    <text evidence="2">The sequence shown here is derived from an EMBL/GenBank/DDBJ whole genome shotgun (WGS) entry which is preliminary data.</text>
</comment>
<evidence type="ECO:0008006" key="4">
    <source>
        <dbReference type="Google" id="ProtNLM"/>
    </source>
</evidence>
<feature type="transmembrane region" description="Helical" evidence="1">
    <location>
        <begin position="202"/>
        <end position="224"/>
    </location>
</feature>
<dbReference type="PANTHER" id="PTHR40078:SF1">
    <property type="entry name" value="INTEGRAL MEMBRANE PROTEIN"/>
    <property type="match status" value="1"/>
</dbReference>
<dbReference type="EMBL" id="DVNM01000045">
    <property type="protein sequence ID" value="HIU69860.1"/>
    <property type="molecule type" value="Genomic_DNA"/>
</dbReference>
<reference evidence="2" key="1">
    <citation type="submission" date="2020-10" db="EMBL/GenBank/DDBJ databases">
        <authorList>
            <person name="Gilroy R."/>
        </authorList>
    </citation>
    <scope>NUCLEOTIDE SEQUENCE</scope>
    <source>
        <strain evidence="2">CHK176-6737</strain>
    </source>
</reference>
<evidence type="ECO:0000313" key="2">
    <source>
        <dbReference type="EMBL" id="HIU69860.1"/>
    </source>
</evidence>
<name>A0A9D1SPR1_9FIRM</name>
<feature type="transmembrane region" description="Helical" evidence="1">
    <location>
        <begin position="21"/>
        <end position="44"/>
    </location>
</feature>